<evidence type="ECO:0000256" key="1">
    <source>
        <dbReference type="SAM" id="MobiDB-lite"/>
    </source>
</evidence>
<evidence type="ECO:0000313" key="2">
    <source>
        <dbReference type="EMBL" id="KAF7153785.1"/>
    </source>
</evidence>
<name>A0A834HK35_RHOSS</name>
<dbReference type="AlphaFoldDB" id="A0A834HK35"/>
<gene>
    <name evidence="2" type="ORF">RHSIM_Rhsim01G0022100</name>
</gene>
<feature type="region of interest" description="Disordered" evidence="1">
    <location>
        <begin position="118"/>
        <end position="162"/>
    </location>
</feature>
<feature type="compositionally biased region" description="Low complexity" evidence="1">
    <location>
        <begin position="126"/>
        <end position="145"/>
    </location>
</feature>
<organism evidence="2 3">
    <name type="scientific">Rhododendron simsii</name>
    <name type="common">Sims's rhododendron</name>
    <dbReference type="NCBI Taxonomy" id="118357"/>
    <lineage>
        <taxon>Eukaryota</taxon>
        <taxon>Viridiplantae</taxon>
        <taxon>Streptophyta</taxon>
        <taxon>Embryophyta</taxon>
        <taxon>Tracheophyta</taxon>
        <taxon>Spermatophyta</taxon>
        <taxon>Magnoliopsida</taxon>
        <taxon>eudicotyledons</taxon>
        <taxon>Gunneridae</taxon>
        <taxon>Pentapetalae</taxon>
        <taxon>asterids</taxon>
        <taxon>Ericales</taxon>
        <taxon>Ericaceae</taxon>
        <taxon>Ericoideae</taxon>
        <taxon>Rhodoreae</taxon>
        <taxon>Rhododendron</taxon>
    </lineage>
</organism>
<comment type="caution">
    <text evidence="2">The sequence shown here is derived from an EMBL/GenBank/DDBJ whole genome shotgun (WGS) entry which is preliminary data.</text>
</comment>
<accession>A0A834HK35</accession>
<keyword evidence="3" id="KW-1185">Reference proteome</keyword>
<sequence length="162" mass="18020">MLRFSDTDQPIIGEVYEQMETVLGSIKDILSNDPVVCDLIHELVVARWDKMNIPLHCLAYVLVPKYHTNSWLSNPTPSGVRRRKPHVDSEVQKGYLEAIEKMVVDRNEAVLTVVSSGSATPCSTASMLGSSSGPSPSSQESPMEQAKAQRRIEKARGKRQRK</sequence>
<proteinExistence type="predicted"/>
<protein>
    <submittedName>
        <fullName evidence="2">Uncharacterized protein</fullName>
    </submittedName>
</protein>
<dbReference type="Proteomes" id="UP000626092">
    <property type="component" value="Unassembled WGS sequence"/>
</dbReference>
<evidence type="ECO:0000313" key="3">
    <source>
        <dbReference type="Proteomes" id="UP000626092"/>
    </source>
</evidence>
<dbReference type="OrthoDB" id="1937290at2759"/>
<dbReference type="EMBL" id="WJXA01000001">
    <property type="protein sequence ID" value="KAF7153785.1"/>
    <property type="molecule type" value="Genomic_DNA"/>
</dbReference>
<reference evidence="2" key="1">
    <citation type="submission" date="2019-11" db="EMBL/GenBank/DDBJ databases">
        <authorList>
            <person name="Liu Y."/>
            <person name="Hou J."/>
            <person name="Li T.-Q."/>
            <person name="Guan C.-H."/>
            <person name="Wu X."/>
            <person name="Wu H.-Z."/>
            <person name="Ling F."/>
            <person name="Zhang R."/>
            <person name="Shi X.-G."/>
            <person name="Ren J.-P."/>
            <person name="Chen E.-F."/>
            <person name="Sun J.-M."/>
        </authorList>
    </citation>
    <scope>NUCLEOTIDE SEQUENCE</scope>
    <source>
        <strain evidence="2">Adult_tree_wgs_1</strain>
        <tissue evidence="2">Leaves</tissue>
    </source>
</reference>